<dbReference type="SMART" id="SM00086">
    <property type="entry name" value="PAC"/>
    <property type="match status" value="1"/>
</dbReference>
<name>A0AA41HAF1_9BURK</name>
<feature type="domain" description="PAS" evidence="6">
    <location>
        <begin position="196"/>
        <end position="242"/>
    </location>
</feature>
<keyword evidence="2" id="KW-0418">Kinase</keyword>
<dbReference type="InterPro" id="IPR000014">
    <property type="entry name" value="PAS"/>
</dbReference>
<evidence type="ECO:0000259" key="6">
    <source>
        <dbReference type="PROSITE" id="PS50112"/>
    </source>
</evidence>
<feature type="domain" description="PAS" evidence="6">
    <location>
        <begin position="73"/>
        <end position="143"/>
    </location>
</feature>
<dbReference type="InterPro" id="IPR011712">
    <property type="entry name" value="Sig_transdc_His_kin_sub3_dim/P"/>
</dbReference>
<dbReference type="InterPro" id="IPR050482">
    <property type="entry name" value="Sensor_HK_TwoCompSys"/>
</dbReference>
<dbReference type="CDD" id="cd00130">
    <property type="entry name" value="PAS"/>
    <property type="match status" value="2"/>
</dbReference>
<evidence type="ECO:0000313" key="10">
    <source>
        <dbReference type="Proteomes" id="UP001155901"/>
    </source>
</evidence>
<evidence type="ECO:0000256" key="3">
    <source>
        <dbReference type="ARBA" id="ARBA00023012"/>
    </source>
</evidence>
<comment type="caution">
    <text evidence="8">The sequence shown here is derived from an EMBL/GenBank/DDBJ whole genome shotgun (WGS) entry which is preliminary data.</text>
</comment>
<evidence type="ECO:0000313" key="11">
    <source>
        <dbReference type="Proteomes" id="UP001162889"/>
    </source>
</evidence>
<dbReference type="SMART" id="SM00387">
    <property type="entry name" value="HATPase_c"/>
    <property type="match status" value="1"/>
</dbReference>
<keyword evidence="1" id="KW-0808">Transferase</keyword>
<dbReference type="Pfam" id="PF13426">
    <property type="entry name" value="PAS_9"/>
    <property type="match status" value="1"/>
</dbReference>
<dbReference type="Pfam" id="PF08448">
    <property type="entry name" value="PAS_4"/>
    <property type="match status" value="1"/>
</dbReference>
<dbReference type="PROSITE" id="PS50112">
    <property type="entry name" value="PAS"/>
    <property type="match status" value="2"/>
</dbReference>
<dbReference type="CDD" id="cd16917">
    <property type="entry name" value="HATPase_UhpB-NarQ-NarX-like"/>
    <property type="match status" value="1"/>
</dbReference>
<dbReference type="RefSeq" id="WP_217944411.1">
    <property type="nucleotide sequence ID" value="NZ_JAHTGR010000012.1"/>
</dbReference>
<dbReference type="Proteomes" id="UP001155901">
    <property type="component" value="Unassembled WGS sequence"/>
</dbReference>
<organism evidence="8 10">
    <name type="scientific">Duganella violaceipulchra</name>
    <dbReference type="NCBI Taxonomy" id="2849652"/>
    <lineage>
        <taxon>Bacteria</taxon>
        <taxon>Pseudomonadati</taxon>
        <taxon>Pseudomonadota</taxon>
        <taxon>Betaproteobacteria</taxon>
        <taxon>Burkholderiales</taxon>
        <taxon>Oxalobacteraceae</taxon>
        <taxon>Telluria group</taxon>
        <taxon>Duganella</taxon>
    </lineage>
</organism>
<reference evidence="9" key="2">
    <citation type="submission" date="2022-03" db="EMBL/GenBank/DDBJ databases">
        <title>Genome Encyclopedia of Bacteria and Archaea VI: Functional Genomics of Type Strains.</title>
        <authorList>
            <person name="Whitman W."/>
        </authorList>
    </citation>
    <scope>NUCLEOTIDE SEQUENCE</scope>
    <source>
        <strain evidence="9">HSC-15S17</strain>
    </source>
</reference>
<feature type="domain" description="Histidine kinase" evidence="5">
    <location>
        <begin position="387"/>
        <end position="581"/>
    </location>
</feature>
<dbReference type="InterPro" id="IPR005467">
    <property type="entry name" value="His_kinase_dom"/>
</dbReference>
<sequence length="581" mass="64561">MKKRQRPELDPVQLRQIAELTVAALPKVRPPADGAGSDELKRWHELQVSQIELDMQNLALAELQIERDLAEEGRDSYAALYDQAPAGYLSLDADGHITRANQAAAVLLARPMSELAGRRFEQFVAPQSQALLRGFLLDLLDSGGRGVLEAPLFDSYTRSTMRGLRQVRIEANMDAAGRSCRMILTDIGTEDVREDARRRAFQVLDSINEAVLVCDAEQNIIFVNPAFTMLTGYAVEEALGRNPRFLGRPGAHPAGYHSEALRCLRSYGRWQGEVHNRRRDGTPYVASMSLTVVRDDDGSISHFIGVFSDVTARQQAEAALLKLTRELDMRVAARTAELTEANRQLMLEVVERKRTEAALHESREQLRKLAEHLETVKESERTRIARDIHDELGQNLMALRIDISMLSARTSERHARLHQRVDAVLENVDTTISSVRGIMNELRPAVLDLGLQAALEWQVGEFRKRSGLACSLTLPDDAVFAAIAPEMEIVLFRSLQEALSNVRRHAGASRVDVLLARRDGHLVFSVSDNGVGIAPQHRAKSESFGLMGMAQRVESLGGRLDIGQYAPGRGCTLTMDFELPA</sequence>
<dbReference type="InterPro" id="IPR003594">
    <property type="entry name" value="HATPase_dom"/>
</dbReference>
<dbReference type="EMBL" id="JALJZU010000005">
    <property type="protein sequence ID" value="MCP2009008.1"/>
    <property type="molecule type" value="Genomic_DNA"/>
</dbReference>
<dbReference type="Pfam" id="PF07730">
    <property type="entry name" value="HisKA_3"/>
    <property type="match status" value="1"/>
</dbReference>
<dbReference type="PROSITE" id="PS50113">
    <property type="entry name" value="PAC"/>
    <property type="match status" value="1"/>
</dbReference>
<dbReference type="AlphaFoldDB" id="A0AA41HAF1"/>
<dbReference type="GO" id="GO:0046983">
    <property type="term" value="F:protein dimerization activity"/>
    <property type="evidence" value="ECO:0007669"/>
    <property type="project" value="InterPro"/>
</dbReference>
<gene>
    <name evidence="8" type="ORF">KVP70_22205</name>
    <name evidence="9" type="ORF">L1274_002721</name>
</gene>
<evidence type="ECO:0000259" key="7">
    <source>
        <dbReference type="PROSITE" id="PS50113"/>
    </source>
</evidence>
<dbReference type="GO" id="GO:0000155">
    <property type="term" value="F:phosphorelay sensor kinase activity"/>
    <property type="evidence" value="ECO:0007669"/>
    <property type="project" value="InterPro"/>
</dbReference>
<protein>
    <submittedName>
        <fullName evidence="8">PAS domain S-box protein</fullName>
    </submittedName>
    <submittedName>
        <fullName evidence="9">PAS domain S-box-containing protein</fullName>
    </submittedName>
</protein>
<evidence type="ECO:0000259" key="5">
    <source>
        <dbReference type="PROSITE" id="PS50109"/>
    </source>
</evidence>
<dbReference type="NCBIfam" id="TIGR00229">
    <property type="entry name" value="sensory_box"/>
    <property type="match status" value="1"/>
</dbReference>
<evidence type="ECO:0000256" key="1">
    <source>
        <dbReference type="ARBA" id="ARBA00022679"/>
    </source>
</evidence>
<evidence type="ECO:0000256" key="4">
    <source>
        <dbReference type="SAM" id="Coils"/>
    </source>
</evidence>
<keyword evidence="11" id="KW-1185">Reference proteome</keyword>
<evidence type="ECO:0000313" key="8">
    <source>
        <dbReference type="EMBL" id="MBV6323654.1"/>
    </source>
</evidence>
<feature type="coiled-coil region" evidence="4">
    <location>
        <begin position="352"/>
        <end position="383"/>
    </location>
</feature>
<dbReference type="PANTHER" id="PTHR24421">
    <property type="entry name" value="NITRATE/NITRITE SENSOR PROTEIN NARX-RELATED"/>
    <property type="match status" value="1"/>
</dbReference>
<keyword evidence="3" id="KW-0902">Two-component regulatory system</keyword>
<proteinExistence type="predicted"/>
<dbReference type="SMART" id="SM00091">
    <property type="entry name" value="PAS"/>
    <property type="match status" value="2"/>
</dbReference>
<evidence type="ECO:0000313" key="9">
    <source>
        <dbReference type="EMBL" id="MCP2009008.1"/>
    </source>
</evidence>
<dbReference type="InterPro" id="IPR001610">
    <property type="entry name" value="PAC"/>
</dbReference>
<dbReference type="GO" id="GO:0016020">
    <property type="term" value="C:membrane"/>
    <property type="evidence" value="ECO:0007669"/>
    <property type="project" value="InterPro"/>
</dbReference>
<keyword evidence="4" id="KW-0175">Coiled coil</keyword>
<dbReference type="Proteomes" id="UP001162889">
    <property type="component" value="Unassembled WGS sequence"/>
</dbReference>
<dbReference type="Pfam" id="PF02518">
    <property type="entry name" value="HATPase_c"/>
    <property type="match status" value="1"/>
</dbReference>
<dbReference type="PANTHER" id="PTHR24421:SF58">
    <property type="entry name" value="SIGNAL TRANSDUCTION HISTIDINE-PROTEIN KINASE_PHOSPHATASE UHPB"/>
    <property type="match status" value="1"/>
</dbReference>
<dbReference type="InterPro" id="IPR013656">
    <property type="entry name" value="PAS_4"/>
</dbReference>
<feature type="domain" description="PAC" evidence="7">
    <location>
        <begin position="270"/>
        <end position="322"/>
    </location>
</feature>
<dbReference type="PROSITE" id="PS50109">
    <property type="entry name" value="HIS_KIN"/>
    <property type="match status" value="1"/>
</dbReference>
<dbReference type="InterPro" id="IPR000700">
    <property type="entry name" value="PAS-assoc_C"/>
</dbReference>
<evidence type="ECO:0000256" key="2">
    <source>
        <dbReference type="ARBA" id="ARBA00022777"/>
    </source>
</evidence>
<reference evidence="8" key="1">
    <citation type="submission" date="2021-07" db="EMBL/GenBank/DDBJ databases">
        <title>Characterization of violacein-producing bacteria and related species.</title>
        <authorList>
            <person name="Wilson H.S."/>
            <person name="De Leon M.E."/>
        </authorList>
    </citation>
    <scope>NUCLEOTIDE SEQUENCE</scope>
    <source>
        <strain evidence="8">HSC-15S17</strain>
    </source>
</reference>
<dbReference type="EMBL" id="JAHTGR010000012">
    <property type="protein sequence ID" value="MBV6323654.1"/>
    <property type="molecule type" value="Genomic_DNA"/>
</dbReference>
<accession>A0AA41HAF1</accession>